<proteinExistence type="predicted"/>
<reference evidence="4" key="1">
    <citation type="journal article" date="2019" name="Int. J. Syst. Evol. Microbiol.">
        <title>The Global Catalogue of Microorganisms (GCM) 10K type strain sequencing project: providing services to taxonomists for standard genome sequencing and annotation.</title>
        <authorList>
            <consortium name="The Broad Institute Genomics Platform"/>
            <consortium name="The Broad Institute Genome Sequencing Center for Infectious Disease"/>
            <person name="Wu L."/>
            <person name="Ma J."/>
        </authorList>
    </citation>
    <scope>NUCLEOTIDE SEQUENCE [LARGE SCALE GENOMIC DNA]</scope>
    <source>
        <strain evidence="4">CECT 8289</strain>
    </source>
</reference>
<evidence type="ECO:0000313" key="4">
    <source>
        <dbReference type="Proteomes" id="UP001595907"/>
    </source>
</evidence>
<dbReference type="Pfam" id="PF18911">
    <property type="entry name" value="PKD_4"/>
    <property type="match status" value="1"/>
</dbReference>
<feature type="signal peptide" evidence="1">
    <location>
        <begin position="1"/>
        <end position="19"/>
    </location>
</feature>
<dbReference type="InterPro" id="IPR000601">
    <property type="entry name" value="PKD_dom"/>
</dbReference>
<sequence>MKKLLLILFISILHLPLFAAHITGGEVIYDYLGPGAGGNSSRYSVTLRLFRDNLCVGCAVMPTSVSMGIFDNDNNTQFGNYINVNLTSTFPLSVIAAPPCLTNTPNFDYSGGIYTFEVQLPINTNGYTIAYQTCCRVGSITNIGNATNVGSTYIGEIPGTNTLPVGNDNSARFRTGISIICQNKNFILDFSATDPDPNDVLVYSLVGAYGGGQAVDASFATPSAPPYGLVPYSTGYNGLQPLGPNATINVNTGIISGIAPAAGKYIVSVLVKSFRNGVFIADHRKDFIVTVAPCDFASAELKPVYNSCDGFTFTVQNLNSSALNLTYDWDFGDPASGANNTSNLEFPDPHTYTSAGDFVLTLIVNKNTPCADTATAIVRVYPGFFPAFGPLPPQCKNTPVQFTDATTATFGAANFWRWDFGVTNLTNDTSRLQNPTYTYTTPGTYNAQFIVETDKGCRDTLYPVVTIVDKPEFFISRDTLICTVDTLQLTTNVNSGNITWSPNIAINNVNSFNPLVSPDVTTTYTANYTDQFGCSTSASVKINVVTDVSLLAINDTTICRTDTTRLNLNTDALYFTWTPSNVIQNPTVQNPIIFPTAPSTTFHVVASISNKCFVEKDIVVKTVPYPVANITGDSPICFGKSSQLNASGGSIYLWSPPAFLNNVNIANPIAQTPTRSVLYSVTVRDTLGCPKPVTATFNLDVIRVIANAGPQDTSVVLDEPLQLQATGGTIYTWSPSTYLNNVNISNPISLPQNNITYTVNVSNNIGCSATDTINVRVFFLPPDLYVPKAFTPSKDGLNDIFRPIALGIRNLEYFRIYNRWGELVYVTSKIGEGWDGRYKGVPQETGTFVWQASAVDFKGRKIVRKGNVILIR</sequence>
<dbReference type="SUPFAM" id="SSF49299">
    <property type="entry name" value="PKD domain"/>
    <property type="match status" value="2"/>
</dbReference>
<dbReference type="SMART" id="SM00089">
    <property type="entry name" value="PKD"/>
    <property type="match status" value="3"/>
</dbReference>
<dbReference type="InterPro" id="IPR022409">
    <property type="entry name" value="PKD/Chitinase_dom"/>
</dbReference>
<dbReference type="CDD" id="cd00146">
    <property type="entry name" value="PKD"/>
    <property type="match status" value="1"/>
</dbReference>
<dbReference type="NCBIfam" id="TIGR04131">
    <property type="entry name" value="Bac_Flav_CTERM"/>
    <property type="match status" value="1"/>
</dbReference>
<name>A0ABV8QRE1_9BACT</name>
<dbReference type="RefSeq" id="WP_379707598.1">
    <property type="nucleotide sequence ID" value="NZ_JBHSCZ010000001.1"/>
</dbReference>
<protein>
    <submittedName>
        <fullName evidence="3">PKD domain-containing protein</fullName>
    </submittedName>
</protein>
<evidence type="ECO:0000256" key="1">
    <source>
        <dbReference type="SAM" id="SignalP"/>
    </source>
</evidence>
<keyword evidence="4" id="KW-1185">Reference proteome</keyword>
<evidence type="ECO:0000259" key="2">
    <source>
        <dbReference type="PROSITE" id="PS50093"/>
    </source>
</evidence>
<feature type="domain" description="PKD" evidence="2">
    <location>
        <begin position="416"/>
        <end position="456"/>
    </location>
</feature>
<dbReference type="Pfam" id="PF13585">
    <property type="entry name" value="CHU_C"/>
    <property type="match status" value="1"/>
</dbReference>
<keyword evidence="1" id="KW-0732">Signal</keyword>
<organism evidence="3 4">
    <name type="scientific">Ferruginibacter yonginensis</name>
    <dbReference type="NCBI Taxonomy" id="1310416"/>
    <lineage>
        <taxon>Bacteria</taxon>
        <taxon>Pseudomonadati</taxon>
        <taxon>Bacteroidota</taxon>
        <taxon>Chitinophagia</taxon>
        <taxon>Chitinophagales</taxon>
        <taxon>Chitinophagaceae</taxon>
        <taxon>Ferruginibacter</taxon>
    </lineage>
</organism>
<gene>
    <name evidence="3" type="ORF">ACFOWM_05085</name>
</gene>
<dbReference type="EMBL" id="JBHSCZ010000001">
    <property type="protein sequence ID" value="MFC4262238.1"/>
    <property type="molecule type" value="Genomic_DNA"/>
</dbReference>
<feature type="chain" id="PRO_5046124037" evidence="1">
    <location>
        <begin position="20"/>
        <end position="872"/>
    </location>
</feature>
<dbReference type="InterPro" id="IPR035986">
    <property type="entry name" value="PKD_dom_sf"/>
</dbReference>
<dbReference type="Proteomes" id="UP001595907">
    <property type="component" value="Unassembled WGS sequence"/>
</dbReference>
<dbReference type="InterPro" id="IPR013783">
    <property type="entry name" value="Ig-like_fold"/>
</dbReference>
<dbReference type="InterPro" id="IPR026341">
    <property type="entry name" value="T9SS_type_B"/>
</dbReference>
<accession>A0ABV8QRE1</accession>
<dbReference type="PROSITE" id="PS50093">
    <property type="entry name" value="PKD"/>
    <property type="match status" value="2"/>
</dbReference>
<dbReference type="Gene3D" id="2.60.40.10">
    <property type="entry name" value="Immunoglobulins"/>
    <property type="match status" value="2"/>
</dbReference>
<evidence type="ECO:0000313" key="3">
    <source>
        <dbReference type="EMBL" id="MFC4262238.1"/>
    </source>
</evidence>
<comment type="caution">
    <text evidence="3">The sequence shown here is derived from an EMBL/GenBank/DDBJ whole genome shotgun (WGS) entry which is preliminary data.</text>
</comment>
<feature type="domain" description="PKD" evidence="2">
    <location>
        <begin position="312"/>
        <end position="380"/>
    </location>
</feature>